<sequence>MLLKGSVGRTGYPAEDVPVDQLYPLGSHTYKAPSDGKWGEPMNWTIFCSSYVMSGAAIQMR</sequence>
<proteinExistence type="predicted"/>
<protein>
    <submittedName>
        <fullName evidence="1">Uncharacterized protein</fullName>
    </submittedName>
</protein>
<dbReference type="EMBL" id="JACGWJ010000031">
    <property type="protein sequence ID" value="KAL0298454.1"/>
    <property type="molecule type" value="Genomic_DNA"/>
</dbReference>
<reference evidence="1" key="2">
    <citation type="journal article" date="2024" name="Plant">
        <title>Genomic evolution and insights into agronomic trait innovations of Sesamum species.</title>
        <authorList>
            <person name="Miao H."/>
            <person name="Wang L."/>
            <person name="Qu L."/>
            <person name="Liu H."/>
            <person name="Sun Y."/>
            <person name="Le M."/>
            <person name="Wang Q."/>
            <person name="Wei S."/>
            <person name="Zheng Y."/>
            <person name="Lin W."/>
            <person name="Duan Y."/>
            <person name="Cao H."/>
            <person name="Xiong S."/>
            <person name="Wang X."/>
            <person name="Wei L."/>
            <person name="Li C."/>
            <person name="Ma Q."/>
            <person name="Ju M."/>
            <person name="Zhao R."/>
            <person name="Li G."/>
            <person name="Mu C."/>
            <person name="Tian Q."/>
            <person name="Mei H."/>
            <person name="Zhang T."/>
            <person name="Gao T."/>
            <person name="Zhang H."/>
        </authorList>
    </citation>
    <scope>NUCLEOTIDE SEQUENCE</scope>
    <source>
        <strain evidence="1">G02</strain>
    </source>
</reference>
<organism evidence="1">
    <name type="scientific">Sesamum radiatum</name>
    <name type="common">Black benniseed</name>
    <dbReference type="NCBI Taxonomy" id="300843"/>
    <lineage>
        <taxon>Eukaryota</taxon>
        <taxon>Viridiplantae</taxon>
        <taxon>Streptophyta</taxon>
        <taxon>Embryophyta</taxon>
        <taxon>Tracheophyta</taxon>
        <taxon>Spermatophyta</taxon>
        <taxon>Magnoliopsida</taxon>
        <taxon>eudicotyledons</taxon>
        <taxon>Gunneridae</taxon>
        <taxon>Pentapetalae</taxon>
        <taxon>asterids</taxon>
        <taxon>lamiids</taxon>
        <taxon>Lamiales</taxon>
        <taxon>Pedaliaceae</taxon>
        <taxon>Sesamum</taxon>
    </lineage>
</organism>
<dbReference type="AlphaFoldDB" id="A0AAW2JVD0"/>
<evidence type="ECO:0000313" key="1">
    <source>
        <dbReference type="EMBL" id="KAL0298454.1"/>
    </source>
</evidence>
<reference evidence="1" key="1">
    <citation type="submission" date="2020-06" db="EMBL/GenBank/DDBJ databases">
        <authorList>
            <person name="Li T."/>
            <person name="Hu X."/>
            <person name="Zhang T."/>
            <person name="Song X."/>
            <person name="Zhang H."/>
            <person name="Dai N."/>
            <person name="Sheng W."/>
            <person name="Hou X."/>
            <person name="Wei L."/>
        </authorList>
    </citation>
    <scope>NUCLEOTIDE SEQUENCE</scope>
    <source>
        <strain evidence="1">G02</strain>
        <tissue evidence="1">Leaf</tissue>
    </source>
</reference>
<gene>
    <name evidence="1" type="ORF">Sradi_6505200</name>
</gene>
<name>A0AAW2JVD0_SESRA</name>
<accession>A0AAW2JVD0</accession>
<comment type="caution">
    <text evidence="1">The sequence shown here is derived from an EMBL/GenBank/DDBJ whole genome shotgun (WGS) entry which is preliminary data.</text>
</comment>